<dbReference type="AlphaFoldDB" id="A0A4S8MR96"/>
<feature type="compositionally biased region" description="Polar residues" evidence="1">
    <location>
        <begin position="189"/>
        <end position="212"/>
    </location>
</feature>
<dbReference type="OrthoDB" id="2925159at2759"/>
<name>A0A4S8MR96_DENBC</name>
<keyword evidence="3" id="KW-1185">Reference proteome</keyword>
<feature type="region of interest" description="Disordered" evidence="1">
    <location>
        <begin position="476"/>
        <end position="538"/>
    </location>
</feature>
<feature type="compositionally biased region" description="Low complexity" evidence="1">
    <location>
        <begin position="125"/>
        <end position="138"/>
    </location>
</feature>
<evidence type="ECO:0000256" key="1">
    <source>
        <dbReference type="SAM" id="MobiDB-lite"/>
    </source>
</evidence>
<feature type="region of interest" description="Disordered" evidence="1">
    <location>
        <begin position="116"/>
        <end position="284"/>
    </location>
</feature>
<feature type="compositionally biased region" description="Basic and acidic residues" evidence="1">
    <location>
        <begin position="40"/>
        <end position="49"/>
    </location>
</feature>
<feature type="compositionally biased region" description="Low complexity" evidence="1">
    <location>
        <begin position="237"/>
        <end position="252"/>
    </location>
</feature>
<feature type="compositionally biased region" description="Polar residues" evidence="1">
    <location>
        <begin position="526"/>
        <end position="538"/>
    </location>
</feature>
<protein>
    <submittedName>
        <fullName evidence="2">Uncharacterized protein</fullName>
    </submittedName>
</protein>
<dbReference type="EMBL" id="ML179049">
    <property type="protein sequence ID" value="THV05452.1"/>
    <property type="molecule type" value="Genomic_DNA"/>
</dbReference>
<feature type="compositionally biased region" description="Low complexity" evidence="1">
    <location>
        <begin position="509"/>
        <end position="518"/>
    </location>
</feature>
<feature type="compositionally biased region" description="Polar residues" evidence="1">
    <location>
        <begin position="51"/>
        <end position="60"/>
    </location>
</feature>
<organism evidence="2 3">
    <name type="scientific">Dendrothele bispora (strain CBS 962.96)</name>
    <dbReference type="NCBI Taxonomy" id="1314807"/>
    <lineage>
        <taxon>Eukaryota</taxon>
        <taxon>Fungi</taxon>
        <taxon>Dikarya</taxon>
        <taxon>Basidiomycota</taxon>
        <taxon>Agaricomycotina</taxon>
        <taxon>Agaricomycetes</taxon>
        <taxon>Agaricomycetidae</taxon>
        <taxon>Agaricales</taxon>
        <taxon>Agaricales incertae sedis</taxon>
        <taxon>Dendrothele</taxon>
    </lineage>
</organism>
<feature type="region of interest" description="Disordered" evidence="1">
    <location>
        <begin position="15"/>
        <end position="68"/>
    </location>
</feature>
<sequence>MSEIPLTYWFSRETADKKKATNRQPRVKRKQIEDINEEGPPLKKSDKGKKVSTQLSSTKTYVPGSSGVHSAHAVNASQNVVATPPAAKYLTPKSLIRPKGFRGSVISPADRDFIDLTEDDQETYSASASESPSTSRTSGLQQIALPPTPCSPHRFSSSSAFHTPHCGRTASIVPETPEGSPAKGDRNSPTRQRLTSELEDISSQIPTSQSQDVDACWPTPTKRRPGIVPLPSAKPVSQTGSSQSFVPSSQSQEILCEATPKRARRPPPSDVEGHTDAVLASPSQTETDFSFAQLTRALNNARPIIPSPTITDCQRMEDGAPSSQSRENLESSNHNNDVDVVPTSQSQSEGELLDVSFISTRPTTPPASSGNSRAIRQALPDFMCQTTLTFYAYSPSHQVSLSSQALERTDSNASFIVPIEDVDIFNLFEDGEPLNGDHPPAKPDPPISGKPPSQSVTESDSDDDWRALAKCNITNPPVQSERVLADTRTESDAMQTTPRRQLLSKPPFSQTQSQTQSDSDLEPLSVPSTQTDGDVSRCSSVSSMYTLPEAAKDFLDLFDRSQC</sequence>
<gene>
    <name evidence="2" type="ORF">K435DRAFT_834807</name>
</gene>
<feature type="compositionally biased region" description="Polar residues" evidence="1">
    <location>
        <begin position="321"/>
        <end position="335"/>
    </location>
</feature>
<evidence type="ECO:0000313" key="3">
    <source>
        <dbReference type="Proteomes" id="UP000297245"/>
    </source>
</evidence>
<feature type="region of interest" description="Disordered" evidence="1">
    <location>
        <begin position="429"/>
        <end position="463"/>
    </location>
</feature>
<dbReference type="Proteomes" id="UP000297245">
    <property type="component" value="Unassembled WGS sequence"/>
</dbReference>
<accession>A0A4S8MR96</accession>
<reference evidence="2 3" key="1">
    <citation type="journal article" date="2019" name="Nat. Ecol. Evol.">
        <title>Megaphylogeny resolves global patterns of mushroom evolution.</title>
        <authorList>
            <person name="Varga T."/>
            <person name="Krizsan K."/>
            <person name="Foldi C."/>
            <person name="Dima B."/>
            <person name="Sanchez-Garcia M."/>
            <person name="Sanchez-Ramirez S."/>
            <person name="Szollosi G.J."/>
            <person name="Szarkandi J.G."/>
            <person name="Papp V."/>
            <person name="Albert L."/>
            <person name="Andreopoulos W."/>
            <person name="Angelini C."/>
            <person name="Antonin V."/>
            <person name="Barry K.W."/>
            <person name="Bougher N.L."/>
            <person name="Buchanan P."/>
            <person name="Buyck B."/>
            <person name="Bense V."/>
            <person name="Catcheside P."/>
            <person name="Chovatia M."/>
            <person name="Cooper J."/>
            <person name="Damon W."/>
            <person name="Desjardin D."/>
            <person name="Finy P."/>
            <person name="Geml J."/>
            <person name="Haridas S."/>
            <person name="Hughes K."/>
            <person name="Justo A."/>
            <person name="Karasinski D."/>
            <person name="Kautmanova I."/>
            <person name="Kiss B."/>
            <person name="Kocsube S."/>
            <person name="Kotiranta H."/>
            <person name="LaButti K.M."/>
            <person name="Lechner B.E."/>
            <person name="Liimatainen K."/>
            <person name="Lipzen A."/>
            <person name="Lukacs Z."/>
            <person name="Mihaltcheva S."/>
            <person name="Morgado L.N."/>
            <person name="Niskanen T."/>
            <person name="Noordeloos M.E."/>
            <person name="Ohm R.A."/>
            <person name="Ortiz-Santana B."/>
            <person name="Ovrebo C."/>
            <person name="Racz N."/>
            <person name="Riley R."/>
            <person name="Savchenko A."/>
            <person name="Shiryaev A."/>
            <person name="Soop K."/>
            <person name="Spirin V."/>
            <person name="Szebenyi C."/>
            <person name="Tomsovsky M."/>
            <person name="Tulloss R.E."/>
            <person name="Uehling J."/>
            <person name="Grigoriev I.V."/>
            <person name="Vagvolgyi C."/>
            <person name="Papp T."/>
            <person name="Martin F.M."/>
            <person name="Miettinen O."/>
            <person name="Hibbett D.S."/>
            <person name="Nagy L.G."/>
        </authorList>
    </citation>
    <scope>NUCLEOTIDE SEQUENCE [LARGE SCALE GENOMIC DNA]</scope>
    <source>
        <strain evidence="2 3">CBS 962.96</strain>
    </source>
</reference>
<proteinExistence type="predicted"/>
<feature type="region of interest" description="Disordered" evidence="1">
    <location>
        <begin position="303"/>
        <end position="351"/>
    </location>
</feature>
<evidence type="ECO:0000313" key="2">
    <source>
        <dbReference type="EMBL" id="THV05452.1"/>
    </source>
</evidence>